<gene>
    <name evidence="6" type="ORF">AL072_20780</name>
</gene>
<dbReference type="SUPFAM" id="SSF55781">
    <property type="entry name" value="GAF domain-like"/>
    <property type="match status" value="1"/>
</dbReference>
<dbReference type="GO" id="GO:0046278">
    <property type="term" value="P:3,4-dihydroxybenzoate metabolic process"/>
    <property type="evidence" value="ECO:0007669"/>
    <property type="project" value="InterPro"/>
</dbReference>
<dbReference type="InterPro" id="IPR036388">
    <property type="entry name" value="WH-like_DNA-bd_sf"/>
</dbReference>
<dbReference type="PANTHER" id="PTHR30136">
    <property type="entry name" value="HELIX-TURN-HELIX TRANSCRIPTIONAL REGULATOR, ICLR FAMILY"/>
    <property type="match status" value="1"/>
</dbReference>
<evidence type="ECO:0000313" key="7">
    <source>
        <dbReference type="Proteomes" id="UP000069935"/>
    </source>
</evidence>
<dbReference type="InterPro" id="IPR050707">
    <property type="entry name" value="HTH_MetabolicPath_Reg"/>
</dbReference>
<reference evidence="6 7" key="2">
    <citation type="journal article" date="2016" name="Genome Announc.">
        <title>Complete Genome Sequence of a Strain of Azospirillum thiophilum Isolated from a Sulfide Spring.</title>
        <authorList>
            <person name="Fomenkov A."/>
            <person name="Vincze T."/>
            <person name="Grabovich M."/>
            <person name="Anton B.P."/>
            <person name="Dubinina G."/>
            <person name="Orlova M."/>
            <person name="Belousova E."/>
            <person name="Roberts R.J."/>
        </authorList>
    </citation>
    <scope>NUCLEOTIDE SEQUENCE [LARGE SCALE GENOMIC DNA]</scope>
    <source>
        <strain evidence="6 7">BV-S</strain>
    </source>
</reference>
<evidence type="ECO:0000256" key="1">
    <source>
        <dbReference type="ARBA" id="ARBA00023015"/>
    </source>
</evidence>
<dbReference type="EMBL" id="CP012403">
    <property type="protein sequence ID" value="ALG73456.1"/>
    <property type="molecule type" value="Genomic_DNA"/>
</dbReference>
<evidence type="ECO:0000256" key="2">
    <source>
        <dbReference type="ARBA" id="ARBA00023125"/>
    </source>
</evidence>
<dbReference type="InterPro" id="IPR005471">
    <property type="entry name" value="Tscrpt_reg_IclR_N"/>
</dbReference>
<dbReference type="GO" id="GO:0045893">
    <property type="term" value="P:positive regulation of DNA-templated transcription"/>
    <property type="evidence" value="ECO:0007669"/>
    <property type="project" value="InterPro"/>
</dbReference>
<dbReference type="InterPro" id="IPR012794">
    <property type="entry name" value="PcaR_PcaU"/>
</dbReference>
<dbReference type="InterPro" id="IPR014757">
    <property type="entry name" value="Tscrpt_reg_IclR_C"/>
</dbReference>
<accession>A0AAC8W200</accession>
<dbReference type="Pfam" id="PF01614">
    <property type="entry name" value="IclR_C"/>
    <property type="match status" value="1"/>
</dbReference>
<evidence type="ECO:0000256" key="3">
    <source>
        <dbReference type="ARBA" id="ARBA00023163"/>
    </source>
</evidence>
<dbReference type="GO" id="GO:0003677">
    <property type="term" value="F:DNA binding"/>
    <property type="evidence" value="ECO:0007669"/>
    <property type="project" value="UniProtKB-KW"/>
</dbReference>
<evidence type="ECO:0000259" key="5">
    <source>
        <dbReference type="PROSITE" id="PS51078"/>
    </source>
</evidence>
<evidence type="ECO:0000313" key="6">
    <source>
        <dbReference type="EMBL" id="ALG73456.1"/>
    </source>
</evidence>
<dbReference type="GO" id="GO:0045892">
    <property type="term" value="P:negative regulation of DNA-templated transcription"/>
    <property type="evidence" value="ECO:0007669"/>
    <property type="project" value="TreeGrafter"/>
</dbReference>
<protein>
    <submittedName>
        <fullName evidence="6">IclR family transcriptional regulator</fullName>
    </submittedName>
</protein>
<dbReference type="Gene3D" id="3.30.450.40">
    <property type="match status" value="1"/>
</dbReference>
<dbReference type="GO" id="GO:0003700">
    <property type="term" value="F:DNA-binding transcription factor activity"/>
    <property type="evidence" value="ECO:0007669"/>
    <property type="project" value="TreeGrafter"/>
</dbReference>
<dbReference type="InterPro" id="IPR029016">
    <property type="entry name" value="GAF-like_dom_sf"/>
</dbReference>
<dbReference type="PANTHER" id="PTHR30136:SF34">
    <property type="entry name" value="TRANSCRIPTIONAL REGULATOR"/>
    <property type="match status" value="1"/>
</dbReference>
<evidence type="ECO:0000259" key="4">
    <source>
        <dbReference type="PROSITE" id="PS51077"/>
    </source>
</evidence>
<sequence>MAEAGTRTTPAVAATVAATAGTTGGAAEEASDPNFMTSLARGLSVIRAFTEREPNLTIADIAKITGLPRAAARRCLLTLMQLGYAGSDGRSFYLKPKILALGYSFLSSAPLATILDPLIEQVSGAVQESCSAAVLDEDELVYIARAATKRIMSVGLNVGSRLPAYCTSMGRVLLAALPEAELDAYLARVPLRPYTERTITAADALKRELERVRERGFSLVDQELELGLRSIAVPIRTAAGGVVASMNVSAQAARVTCPEMELQFLPRLTKAAEEARVLLVRARGI</sequence>
<proteinExistence type="predicted"/>
<dbReference type="InterPro" id="IPR036390">
    <property type="entry name" value="WH_DNA-bd_sf"/>
</dbReference>
<dbReference type="KEGG" id="ati:AL072_20780"/>
<dbReference type="Gene3D" id="1.10.10.10">
    <property type="entry name" value="Winged helix-like DNA-binding domain superfamily/Winged helix DNA-binding domain"/>
    <property type="match status" value="1"/>
</dbReference>
<feature type="domain" description="HTH iclR-type" evidence="4">
    <location>
        <begin position="36"/>
        <end position="96"/>
    </location>
</feature>
<dbReference type="PROSITE" id="PS51078">
    <property type="entry name" value="ICLR_ED"/>
    <property type="match status" value="1"/>
</dbReference>
<dbReference type="AlphaFoldDB" id="A0AAC8W200"/>
<reference evidence="7" key="1">
    <citation type="submission" date="2015-12" db="EMBL/GenBank/DDBJ databases">
        <title>Complete Genome Sequence of Azospirillum thiophilum BV-S.</title>
        <authorList>
            <person name="Fomenkov A."/>
            <person name="Vincze T."/>
            <person name="Grabovich M."/>
            <person name="Dubinina G."/>
            <person name="Orlova M."/>
            <person name="Belousova E."/>
            <person name="Roberts R.J."/>
        </authorList>
    </citation>
    <scope>NUCLEOTIDE SEQUENCE [LARGE SCALE GENOMIC DNA]</scope>
    <source>
        <strain evidence="7">BV-S</strain>
    </source>
</reference>
<dbReference type="Proteomes" id="UP000069935">
    <property type="component" value="Chromosome 3"/>
</dbReference>
<dbReference type="PROSITE" id="PS51077">
    <property type="entry name" value="HTH_ICLR"/>
    <property type="match status" value="1"/>
</dbReference>
<keyword evidence="1" id="KW-0805">Transcription regulation</keyword>
<dbReference type="Pfam" id="PF09339">
    <property type="entry name" value="HTH_IclR"/>
    <property type="match status" value="1"/>
</dbReference>
<keyword evidence="7" id="KW-1185">Reference proteome</keyword>
<dbReference type="SUPFAM" id="SSF46785">
    <property type="entry name" value="Winged helix' DNA-binding domain"/>
    <property type="match status" value="1"/>
</dbReference>
<feature type="domain" description="IclR-ED" evidence="5">
    <location>
        <begin position="97"/>
        <end position="281"/>
    </location>
</feature>
<keyword evidence="2" id="KW-0238">DNA-binding</keyword>
<dbReference type="SMART" id="SM00346">
    <property type="entry name" value="HTH_ICLR"/>
    <property type="match status" value="1"/>
</dbReference>
<organism evidence="6 7">
    <name type="scientific">Azospirillum thiophilum</name>
    <dbReference type="NCBI Taxonomy" id="528244"/>
    <lineage>
        <taxon>Bacteria</taxon>
        <taxon>Pseudomonadati</taxon>
        <taxon>Pseudomonadota</taxon>
        <taxon>Alphaproteobacteria</taxon>
        <taxon>Rhodospirillales</taxon>
        <taxon>Azospirillaceae</taxon>
        <taxon>Azospirillum</taxon>
    </lineage>
</organism>
<dbReference type="RefSeq" id="WP_045584133.1">
    <property type="nucleotide sequence ID" value="NZ_CP012403.1"/>
</dbReference>
<dbReference type="NCBIfam" id="TIGR02431">
    <property type="entry name" value="pcaR_pcaU"/>
    <property type="match status" value="1"/>
</dbReference>
<keyword evidence="3" id="KW-0804">Transcription</keyword>
<name>A0AAC8W200_9PROT</name>